<evidence type="ECO:0000313" key="1">
    <source>
        <dbReference type="EMBL" id="SVE49464.1"/>
    </source>
</evidence>
<reference evidence="1" key="1">
    <citation type="submission" date="2018-05" db="EMBL/GenBank/DDBJ databases">
        <authorList>
            <person name="Lanie J.A."/>
            <person name="Ng W.-L."/>
            <person name="Kazmierczak K.M."/>
            <person name="Andrzejewski T.M."/>
            <person name="Davidsen T.M."/>
            <person name="Wayne K.J."/>
            <person name="Tettelin H."/>
            <person name="Glass J.I."/>
            <person name="Rusch D."/>
            <person name="Podicherti R."/>
            <person name="Tsui H.-C.T."/>
            <person name="Winkler M.E."/>
        </authorList>
    </citation>
    <scope>NUCLEOTIDE SEQUENCE</scope>
</reference>
<name>A0A383DYS2_9ZZZZ</name>
<organism evidence="1">
    <name type="scientific">marine metagenome</name>
    <dbReference type="NCBI Taxonomy" id="408172"/>
    <lineage>
        <taxon>unclassified sequences</taxon>
        <taxon>metagenomes</taxon>
        <taxon>ecological metagenomes</taxon>
    </lineage>
</organism>
<proteinExistence type="predicted"/>
<feature type="non-terminal residue" evidence="1">
    <location>
        <position position="190"/>
    </location>
</feature>
<sequence length="190" mass="21549">MSREIHHQPRIHQVLATLAYGDAIGNEAIGIRAALTRAGYESRIYVQTADPQVEDLTEDYRELIKDSSPDNILIHHFSIASRASRLAFALSDRMILVYHNITPPTYFVGVNKTLVEQCYSGRRELQAYAGRCDLALGDSEFNRRELEQMGFPNTDVLPVIPSFVHLEVRPNRILAAGFDDDWTNFLFVGR</sequence>
<protein>
    <recommendedName>
        <fullName evidence="2">Glycosyltransferase subfamily 4-like N-terminal domain-containing protein</fullName>
    </recommendedName>
</protein>
<dbReference type="AlphaFoldDB" id="A0A383DYS2"/>
<gene>
    <name evidence="1" type="ORF">METZ01_LOCUS502318</name>
</gene>
<evidence type="ECO:0008006" key="2">
    <source>
        <dbReference type="Google" id="ProtNLM"/>
    </source>
</evidence>
<dbReference type="EMBL" id="UINC01221218">
    <property type="protein sequence ID" value="SVE49464.1"/>
    <property type="molecule type" value="Genomic_DNA"/>
</dbReference>
<accession>A0A383DYS2</accession>
<dbReference type="SUPFAM" id="SSF53756">
    <property type="entry name" value="UDP-Glycosyltransferase/glycogen phosphorylase"/>
    <property type="match status" value="1"/>
</dbReference>